<dbReference type="EMBL" id="ML977143">
    <property type="protein sequence ID" value="KAF1990046.1"/>
    <property type="molecule type" value="Genomic_DNA"/>
</dbReference>
<evidence type="ECO:0000313" key="2">
    <source>
        <dbReference type="EMBL" id="KAF1990046.1"/>
    </source>
</evidence>
<keyword evidence="3" id="KW-1185">Reference proteome</keyword>
<reference evidence="2" key="1">
    <citation type="journal article" date="2020" name="Stud. Mycol.">
        <title>101 Dothideomycetes genomes: a test case for predicting lifestyles and emergence of pathogens.</title>
        <authorList>
            <person name="Haridas S."/>
            <person name="Albert R."/>
            <person name="Binder M."/>
            <person name="Bloem J."/>
            <person name="Labutti K."/>
            <person name="Salamov A."/>
            <person name="Andreopoulos B."/>
            <person name="Baker S."/>
            <person name="Barry K."/>
            <person name="Bills G."/>
            <person name="Bluhm B."/>
            <person name="Cannon C."/>
            <person name="Castanera R."/>
            <person name="Culley D."/>
            <person name="Daum C."/>
            <person name="Ezra D."/>
            <person name="Gonzalez J."/>
            <person name="Henrissat B."/>
            <person name="Kuo A."/>
            <person name="Liang C."/>
            <person name="Lipzen A."/>
            <person name="Lutzoni F."/>
            <person name="Magnuson J."/>
            <person name="Mondo S."/>
            <person name="Nolan M."/>
            <person name="Ohm R."/>
            <person name="Pangilinan J."/>
            <person name="Park H.-J."/>
            <person name="Ramirez L."/>
            <person name="Alfaro M."/>
            <person name="Sun H."/>
            <person name="Tritt A."/>
            <person name="Yoshinaga Y."/>
            <person name="Zwiers L.-H."/>
            <person name="Turgeon B."/>
            <person name="Goodwin S."/>
            <person name="Spatafora J."/>
            <person name="Crous P."/>
            <person name="Grigoriev I."/>
        </authorList>
    </citation>
    <scope>NUCLEOTIDE SEQUENCE</scope>
    <source>
        <strain evidence="2">CBS 113979</strain>
    </source>
</reference>
<accession>A0A6G1H9Z4</accession>
<dbReference type="Proteomes" id="UP000800041">
    <property type="component" value="Unassembled WGS sequence"/>
</dbReference>
<gene>
    <name evidence="2" type="ORF">K402DRAFT_390365</name>
</gene>
<name>A0A6G1H9Z4_9PEZI</name>
<feature type="signal peptide" evidence="1">
    <location>
        <begin position="1"/>
        <end position="23"/>
    </location>
</feature>
<sequence length="528" mass="56919">MRSLFPITSLLAVCAAGSRILLARESQLVSRASSNDNSSIPNSQPLAGHAFIGSPVHASPLAPKSRFVPDVSMMHADSGNSGVFDYPSPLRNISVTTKTVRNGIFLYDHQGRLTGGGVGPNGFELYALDPKTFEILAKWIPPSNQRLILPYMEMTQDDEVVVSSKQGHIFVVQRNNTSNPPTFSIIRDINLTAYIPPGEELLNSMYDSLSNIWFTTGGIVGARDLPQNSTTVGYVTSSGNVYKRHIANQMVENGIAVQNNTVFVVTGPSVQGGHCNATGLILALQASRHHKNGITTVWSDVYDAGNKRKPGGFARGSGTTPTLLGHEYLAITDNANERVSMLIYRQARAENKQQLICRVPIFAKGASAVDTGAIGHCNRQGRCGAVVVNDYNAPPIALNAPSDVNDAALNNYTRMGKGMARVDVFRADNGKEVCELKWENDLRLTGEGVLSTQTGLLYTYSQDAELAIEGKYVWYVKVVDWESGKMVWAVRTGTGGTFNSMAQGNVLTPDGRLIQGTLSGIIIVEGAA</sequence>
<protein>
    <submittedName>
        <fullName evidence="2">Uncharacterized protein</fullName>
    </submittedName>
</protein>
<dbReference type="OrthoDB" id="4818326at2759"/>
<proteinExistence type="predicted"/>
<keyword evidence="1" id="KW-0732">Signal</keyword>
<evidence type="ECO:0000313" key="3">
    <source>
        <dbReference type="Proteomes" id="UP000800041"/>
    </source>
</evidence>
<dbReference type="AlphaFoldDB" id="A0A6G1H9Z4"/>
<evidence type="ECO:0000256" key="1">
    <source>
        <dbReference type="SAM" id="SignalP"/>
    </source>
</evidence>
<feature type="chain" id="PRO_5026181276" evidence="1">
    <location>
        <begin position="24"/>
        <end position="528"/>
    </location>
</feature>
<organism evidence="2 3">
    <name type="scientific">Aulographum hederae CBS 113979</name>
    <dbReference type="NCBI Taxonomy" id="1176131"/>
    <lineage>
        <taxon>Eukaryota</taxon>
        <taxon>Fungi</taxon>
        <taxon>Dikarya</taxon>
        <taxon>Ascomycota</taxon>
        <taxon>Pezizomycotina</taxon>
        <taxon>Dothideomycetes</taxon>
        <taxon>Pleosporomycetidae</taxon>
        <taxon>Aulographales</taxon>
        <taxon>Aulographaceae</taxon>
    </lineage>
</organism>